<dbReference type="PROSITE" id="PS00894">
    <property type="entry name" value="HTH_DEOR_1"/>
    <property type="match status" value="1"/>
</dbReference>
<dbReference type="Pfam" id="PF08220">
    <property type="entry name" value="HTH_DeoR"/>
    <property type="match status" value="1"/>
</dbReference>
<dbReference type="SMART" id="SM00420">
    <property type="entry name" value="HTH_DEOR"/>
    <property type="match status" value="1"/>
</dbReference>
<evidence type="ECO:0000256" key="2">
    <source>
        <dbReference type="ARBA" id="ARBA00023015"/>
    </source>
</evidence>
<reference evidence="6 7" key="1">
    <citation type="submission" date="2015-09" db="EMBL/GenBank/DDBJ databases">
        <title>Sorangium comparison.</title>
        <authorList>
            <person name="Zaburannyi N."/>
            <person name="Bunk B."/>
            <person name="Overmann J."/>
            <person name="Mueller R."/>
        </authorList>
    </citation>
    <scope>NUCLEOTIDE SEQUENCE [LARGE SCALE GENOMIC DNA]</scope>
    <source>
        <strain evidence="6 7">So ce836</strain>
    </source>
</reference>
<keyword evidence="1" id="KW-0678">Repressor</keyword>
<dbReference type="PANTHER" id="PTHR30363:SF4">
    <property type="entry name" value="GLYCEROL-3-PHOSPHATE REGULON REPRESSOR"/>
    <property type="match status" value="1"/>
</dbReference>
<evidence type="ECO:0000256" key="1">
    <source>
        <dbReference type="ARBA" id="ARBA00022491"/>
    </source>
</evidence>
<gene>
    <name evidence="6" type="primary">deoR</name>
    <name evidence="6" type="ORF">SOCE836_050670</name>
</gene>
<dbReference type="SUPFAM" id="SSF46785">
    <property type="entry name" value="Winged helix' DNA-binding domain"/>
    <property type="match status" value="1"/>
</dbReference>
<dbReference type="SMART" id="SM01134">
    <property type="entry name" value="DeoRC"/>
    <property type="match status" value="1"/>
</dbReference>
<dbReference type="PANTHER" id="PTHR30363">
    <property type="entry name" value="HTH-TYPE TRANSCRIPTIONAL REGULATOR SRLR-RELATED"/>
    <property type="match status" value="1"/>
</dbReference>
<evidence type="ECO:0000256" key="3">
    <source>
        <dbReference type="ARBA" id="ARBA00023125"/>
    </source>
</evidence>
<dbReference type="Pfam" id="PF00455">
    <property type="entry name" value="DeoRC"/>
    <property type="match status" value="1"/>
</dbReference>
<accession>A0A4P2QRU9</accession>
<dbReference type="AlphaFoldDB" id="A0A4P2QRU9"/>
<dbReference type="EMBL" id="CP012672">
    <property type="protein sequence ID" value="AUX32915.1"/>
    <property type="molecule type" value="Genomic_DNA"/>
</dbReference>
<dbReference type="PROSITE" id="PS51000">
    <property type="entry name" value="HTH_DEOR_2"/>
    <property type="match status" value="1"/>
</dbReference>
<dbReference type="RefSeq" id="WP_237245581.1">
    <property type="nucleotide sequence ID" value="NZ_CP012672.1"/>
</dbReference>
<dbReference type="PRINTS" id="PR00037">
    <property type="entry name" value="HTHLACR"/>
</dbReference>
<dbReference type="Gene3D" id="1.10.10.10">
    <property type="entry name" value="Winged helix-like DNA-binding domain superfamily/Winged helix DNA-binding domain"/>
    <property type="match status" value="1"/>
</dbReference>
<dbReference type="Gene3D" id="3.40.50.1360">
    <property type="match status" value="1"/>
</dbReference>
<evidence type="ECO:0000259" key="5">
    <source>
        <dbReference type="PROSITE" id="PS51000"/>
    </source>
</evidence>
<evidence type="ECO:0000256" key="4">
    <source>
        <dbReference type="ARBA" id="ARBA00023163"/>
    </source>
</evidence>
<keyword evidence="4" id="KW-0804">Transcription</keyword>
<dbReference type="InterPro" id="IPR036388">
    <property type="entry name" value="WH-like_DNA-bd_sf"/>
</dbReference>
<dbReference type="InterPro" id="IPR001034">
    <property type="entry name" value="DeoR_HTH"/>
</dbReference>
<proteinExistence type="predicted"/>
<dbReference type="InterPro" id="IPR050313">
    <property type="entry name" value="Carb_Metab_HTH_regulators"/>
</dbReference>
<organism evidence="6 7">
    <name type="scientific">Sorangium cellulosum</name>
    <name type="common">Polyangium cellulosum</name>
    <dbReference type="NCBI Taxonomy" id="56"/>
    <lineage>
        <taxon>Bacteria</taxon>
        <taxon>Pseudomonadati</taxon>
        <taxon>Myxococcota</taxon>
        <taxon>Polyangia</taxon>
        <taxon>Polyangiales</taxon>
        <taxon>Polyangiaceae</taxon>
        <taxon>Sorangium</taxon>
    </lineage>
</organism>
<evidence type="ECO:0000313" key="7">
    <source>
        <dbReference type="Proteomes" id="UP000295497"/>
    </source>
</evidence>
<keyword evidence="3" id="KW-0238">DNA-binding</keyword>
<sequence length="266" mass="28651">MQNNADSSGLMVAERRRHILAVLERDGKVVAAELSRAFGVSEDTIRRDLREMANEGLLQRVHGGGLPLARVNPSFPARERQQPRVKDELARAAATLIKKGQVVFIDSGTTNVAVARHLPRDLEATVVTNSPPVAIALSEHPRVEVVLLGGRMRKDPLAAADAVTIAGVRQIRADLCYLGVCTLDPTFGITTVDLDESYVKRAMVEASAEVVALATADKLGTVSPYVVAPLGELTWLFTERGVSKEALAPYREAGVTITQALEEEPA</sequence>
<dbReference type="InterPro" id="IPR036390">
    <property type="entry name" value="WH_DNA-bd_sf"/>
</dbReference>
<dbReference type="Proteomes" id="UP000295497">
    <property type="component" value="Chromosome"/>
</dbReference>
<evidence type="ECO:0000313" key="6">
    <source>
        <dbReference type="EMBL" id="AUX32915.1"/>
    </source>
</evidence>
<protein>
    <submittedName>
        <fullName evidence="6">DeoR family transcriptional regulator</fullName>
    </submittedName>
</protein>
<feature type="domain" description="HTH deoR-type" evidence="5">
    <location>
        <begin position="12"/>
        <end position="67"/>
    </location>
</feature>
<dbReference type="SUPFAM" id="SSF100950">
    <property type="entry name" value="NagB/RpiA/CoA transferase-like"/>
    <property type="match status" value="1"/>
</dbReference>
<dbReference type="InterPro" id="IPR018356">
    <property type="entry name" value="Tscrpt_reg_HTH_DeoR_CS"/>
</dbReference>
<dbReference type="InterPro" id="IPR037171">
    <property type="entry name" value="NagB/RpiA_transferase-like"/>
</dbReference>
<dbReference type="GO" id="GO:0003677">
    <property type="term" value="F:DNA binding"/>
    <property type="evidence" value="ECO:0007669"/>
    <property type="project" value="UniProtKB-KW"/>
</dbReference>
<name>A0A4P2QRU9_SORCE</name>
<dbReference type="InterPro" id="IPR014036">
    <property type="entry name" value="DeoR-like_C"/>
</dbReference>
<keyword evidence="2" id="KW-0805">Transcription regulation</keyword>
<dbReference type="GO" id="GO:0003700">
    <property type="term" value="F:DNA-binding transcription factor activity"/>
    <property type="evidence" value="ECO:0007669"/>
    <property type="project" value="InterPro"/>
</dbReference>